<accession>A0A3M6V412</accession>
<comment type="caution">
    <text evidence="1">The sequence shown here is derived from an EMBL/GenBank/DDBJ whole genome shotgun (WGS) entry which is preliminary data.</text>
</comment>
<dbReference type="Proteomes" id="UP000275408">
    <property type="component" value="Unassembled WGS sequence"/>
</dbReference>
<protein>
    <submittedName>
        <fullName evidence="1">Uncharacterized protein</fullName>
    </submittedName>
</protein>
<dbReference type="AlphaFoldDB" id="A0A3M6V412"/>
<dbReference type="EMBL" id="RCHS01000131">
    <property type="protein sequence ID" value="RMX60661.1"/>
    <property type="molecule type" value="Genomic_DNA"/>
</dbReference>
<evidence type="ECO:0000313" key="2">
    <source>
        <dbReference type="Proteomes" id="UP000275408"/>
    </source>
</evidence>
<evidence type="ECO:0000313" key="1">
    <source>
        <dbReference type="EMBL" id="RMX60661.1"/>
    </source>
</evidence>
<gene>
    <name evidence="1" type="ORF">pdam_00021119</name>
</gene>
<proteinExistence type="predicted"/>
<reference evidence="1 2" key="1">
    <citation type="journal article" date="2018" name="Sci. Rep.">
        <title>Comparative analysis of the Pocillopora damicornis genome highlights role of immune system in coral evolution.</title>
        <authorList>
            <person name="Cunning R."/>
            <person name="Bay R.A."/>
            <person name="Gillette P."/>
            <person name="Baker A.C."/>
            <person name="Traylor-Knowles N."/>
        </authorList>
    </citation>
    <scope>NUCLEOTIDE SEQUENCE [LARGE SCALE GENOMIC DNA]</scope>
    <source>
        <strain evidence="1">RSMAS</strain>
        <tissue evidence="1">Whole animal</tissue>
    </source>
</reference>
<name>A0A3M6V412_POCDA</name>
<keyword evidence="2" id="KW-1185">Reference proteome</keyword>
<organism evidence="1 2">
    <name type="scientific">Pocillopora damicornis</name>
    <name type="common">Cauliflower coral</name>
    <name type="synonym">Millepora damicornis</name>
    <dbReference type="NCBI Taxonomy" id="46731"/>
    <lineage>
        <taxon>Eukaryota</taxon>
        <taxon>Metazoa</taxon>
        <taxon>Cnidaria</taxon>
        <taxon>Anthozoa</taxon>
        <taxon>Hexacorallia</taxon>
        <taxon>Scleractinia</taxon>
        <taxon>Astrocoeniina</taxon>
        <taxon>Pocilloporidae</taxon>
        <taxon>Pocillopora</taxon>
    </lineage>
</organism>
<sequence>MLDTLMLISINGPDLYSPECNELIESAAPLWNKKKNRRKLPPKVPVETESTAFVAVPYSVDSACQTEACETETVTVEQSISDESHLILALGLSQEDSECADSDLYSDPEFDYLQFQNRTYKYQQR</sequence>